<keyword evidence="4 8" id="KW-0378">Hydrolase</keyword>
<name>A0ABZ0GKG8_9GAMM</name>
<dbReference type="SUPFAM" id="SSF49785">
    <property type="entry name" value="Galactose-binding domain-like"/>
    <property type="match status" value="1"/>
</dbReference>
<dbReference type="PROSITE" id="PS00608">
    <property type="entry name" value="GLYCOSYL_HYDROL_F2_2"/>
    <property type="match status" value="1"/>
</dbReference>
<dbReference type="InterPro" id="IPR014718">
    <property type="entry name" value="GH-type_carb-bd"/>
</dbReference>
<accession>A0ABZ0GKG8</accession>
<dbReference type="PRINTS" id="PR00132">
    <property type="entry name" value="GLHYDRLASE2"/>
</dbReference>
<keyword evidence="9" id="KW-1185">Reference proteome</keyword>
<organism evidence="8 9">
    <name type="scientific">Thalassotalea fonticola</name>
    <dbReference type="NCBI Taxonomy" id="3065649"/>
    <lineage>
        <taxon>Bacteria</taxon>
        <taxon>Pseudomonadati</taxon>
        <taxon>Pseudomonadota</taxon>
        <taxon>Gammaproteobacteria</taxon>
        <taxon>Alteromonadales</taxon>
        <taxon>Colwelliaceae</taxon>
        <taxon>Thalassotalea</taxon>
    </lineage>
</organism>
<dbReference type="InterPro" id="IPR017853">
    <property type="entry name" value="GH"/>
</dbReference>
<evidence type="ECO:0000256" key="5">
    <source>
        <dbReference type="ARBA" id="ARBA00023295"/>
    </source>
</evidence>
<dbReference type="InterPro" id="IPR032312">
    <property type="entry name" value="LacZ_4"/>
</dbReference>
<dbReference type="Gene3D" id="2.60.120.260">
    <property type="entry name" value="Galactose-binding domain-like"/>
    <property type="match status" value="1"/>
</dbReference>
<feature type="domain" description="Beta galactosidase small chain/" evidence="7">
    <location>
        <begin position="817"/>
        <end position="1089"/>
    </location>
</feature>
<keyword evidence="5" id="KW-0326">Glycosidase</keyword>
<dbReference type="PANTHER" id="PTHR46323">
    <property type="entry name" value="BETA-GALACTOSIDASE"/>
    <property type="match status" value="1"/>
</dbReference>
<dbReference type="Pfam" id="PF02837">
    <property type="entry name" value="Glyco_hydro_2_N"/>
    <property type="match status" value="1"/>
</dbReference>
<evidence type="ECO:0000256" key="2">
    <source>
        <dbReference type="ARBA" id="ARBA00007401"/>
    </source>
</evidence>
<dbReference type="Pfam" id="PF16353">
    <property type="entry name" value="LacZ_4"/>
    <property type="match status" value="1"/>
</dbReference>
<dbReference type="InterPro" id="IPR004199">
    <property type="entry name" value="B-gal_small/dom_5"/>
</dbReference>
<protein>
    <recommendedName>
        <fullName evidence="3">beta-galactosidase</fullName>
        <ecNumber evidence="3">3.2.1.23</ecNumber>
    </recommendedName>
    <alternativeName>
        <fullName evidence="6">Lactase</fullName>
    </alternativeName>
</protein>
<reference evidence="8 9" key="1">
    <citation type="submission" date="2023-09" db="EMBL/GenBank/DDBJ databases">
        <authorList>
            <person name="Qi X."/>
        </authorList>
    </citation>
    <scope>NUCLEOTIDE SEQUENCE [LARGE SCALE GENOMIC DNA]</scope>
    <source>
        <strain evidence="8 9">S1-1</strain>
    </source>
</reference>
<dbReference type="Gene3D" id="3.20.20.80">
    <property type="entry name" value="Glycosidases"/>
    <property type="match status" value="1"/>
</dbReference>
<comment type="similarity">
    <text evidence="2">Belongs to the glycosyl hydrolase 2 family.</text>
</comment>
<dbReference type="InterPro" id="IPR006101">
    <property type="entry name" value="Glyco_hydro_2"/>
</dbReference>
<dbReference type="InterPro" id="IPR011013">
    <property type="entry name" value="Gal_mutarotase_sf_dom"/>
</dbReference>
<evidence type="ECO:0000256" key="1">
    <source>
        <dbReference type="ARBA" id="ARBA00001412"/>
    </source>
</evidence>
<dbReference type="Pfam" id="PF00703">
    <property type="entry name" value="Glyco_hydro_2"/>
    <property type="match status" value="1"/>
</dbReference>
<evidence type="ECO:0000256" key="6">
    <source>
        <dbReference type="ARBA" id="ARBA00032230"/>
    </source>
</evidence>
<dbReference type="Proteomes" id="UP001301442">
    <property type="component" value="Chromosome"/>
</dbReference>
<dbReference type="GO" id="GO:0016787">
    <property type="term" value="F:hydrolase activity"/>
    <property type="evidence" value="ECO:0007669"/>
    <property type="project" value="UniProtKB-KW"/>
</dbReference>
<dbReference type="InterPro" id="IPR050347">
    <property type="entry name" value="Bact_Beta-galactosidase"/>
</dbReference>
<sequence length="1093" mass="123687">MPKCINYFTAKVNAHPIKLTRSKVALAAFCFGLLTGCAKDEQGEASTVSATKQSTVDWENPEIFEINKQPAHASFFAYESAELAVDSKPINSKRFLSLNGKWQFNWVEKPALRPVDFYQTDFDDSAWSSINVPGNVERQGYGIPHYMNIEYVFPAQQPNIPHSYNPVSSYIKHIKVPQDWQDQQVFIHLGAVNSAMYLWVNGNKVGYSQGSKLPAEFNISDYLLVGENKIAIEVYRWSDGSYLEDQDGWSLSGIERDVYLYAAPNTRISDFTVTADLDDSYQQGLLNLQVDLTNHQQQNITGSVQVELLDNGNSIYQQQSSIKNNATAVTFSEKIAKVKQWSAEQPHLYTLKLQLLDQSGQLLQAIEQPVGFRNLKMQDGLFLVNGVPVTIRGVNRVEHHPQGGRTLTKDSMLQDVLLMKQNNINAVRTAHFPNDSYFYQLADQYGLYVLNEANIEAHKYMQIGNQPDQRQQIDDKVVIKKPKSKFNRAQSQKHHHLGFKPEWQAAHLARVSRMVERDKNHPSVIFWSLGNESGLGQAFSDAATWIKQNDPTRPVTYGGWGTVEGHKIVDYSDIYTPMYDSIWELANYIKTNPERPLIMAEYAHAMGNSMGNLDKYWQVMYAHKQLQGGFIWDWVDQTFAEVDNEGREYWAYGGDFGEQKSNTNFLANGLIQPDRTPNPHLFEVKKIYQPLYFSDFDRENKQLTVTNHYNFSDVSHLQFSWDLSKNGKLIASGDIARFNVPAGQSAKVQLLGFNQSISNNAEYHLTVKATATGEHHPLIDTNHVVAWHQFELTSPRFANVLSSQKPLQYTEEGGELQVSAEQFSATFNQHNGQLASFVYQGVELISAGISGNFWRTLTDNDRAWVKKNNEWLRATKNQQLTNIAVSEITDNQLSVTTSYRLAGDVADLTLTYTFDGYGQFKLASELTPLKSGLKVLPRVGLHLQLAPGFSQVNWFGRGPFENYADRKQSAAVAEYQGLVNEQVHDYSRPQESGTKSDTRWVSLTNQTGAGFLVTSEQLFSFSALPFEKFDLFDSKVIPKHSAQVPQKAVTTLRLDALHMGVGGDNSWGAKPHQEYLIPPKDYQFVFFFKPLSK</sequence>
<evidence type="ECO:0000256" key="4">
    <source>
        <dbReference type="ARBA" id="ARBA00022801"/>
    </source>
</evidence>
<dbReference type="InterPro" id="IPR008979">
    <property type="entry name" value="Galactose-bd-like_sf"/>
</dbReference>
<evidence type="ECO:0000256" key="3">
    <source>
        <dbReference type="ARBA" id="ARBA00012756"/>
    </source>
</evidence>
<dbReference type="EC" id="3.2.1.23" evidence="3"/>
<evidence type="ECO:0000313" key="9">
    <source>
        <dbReference type="Proteomes" id="UP001301442"/>
    </source>
</evidence>
<dbReference type="InterPro" id="IPR006102">
    <property type="entry name" value="Ig-like_GH2"/>
</dbReference>
<dbReference type="Gene3D" id="2.70.98.10">
    <property type="match status" value="1"/>
</dbReference>
<dbReference type="PANTHER" id="PTHR46323:SF2">
    <property type="entry name" value="BETA-GALACTOSIDASE"/>
    <property type="match status" value="1"/>
</dbReference>
<dbReference type="Pfam" id="PF02836">
    <property type="entry name" value="Glyco_hydro_2_C"/>
    <property type="match status" value="1"/>
</dbReference>
<dbReference type="EMBL" id="CP136600">
    <property type="protein sequence ID" value="WOH36240.1"/>
    <property type="molecule type" value="Genomic_DNA"/>
</dbReference>
<gene>
    <name evidence="8" type="ORF">RI844_12760</name>
</gene>
<proteinExistence type="inferred from homology"/>
<dbReference type="InterPro" id="IPR036156">
    <property type="entry name" value="Beta-gal/glucu_dom_sf"/>
</dbReference>
<evidence type="ECO:0000259" key="7">
    <source>
        <dbReference type="SMART" id="SM01038"/>
    </source>
</evidence>
<dbReference type="Gene3D" id="2.60.40.10">
    <property type="entry name" value="Immunoglobulins"/>
    <property type="match status" value="2"/>
</dbReference>
<dbReference type="InterPro" id="IPR023232">
    <property type="entry name" value="Glyco_hydro_2_AS"/>
</dbReference>
<dbReference type="InterPro" id="IPR013783">
    <property type="entry name" value="Ig-like_fold"/>
</dbReference>
<dbReference type="RefSeq" id="WP_348395054.1">
    <property type="nucleotide sequence ID" value="NZ_CP136600.1"/>
</dbReference>
<dbReference type="InterPro" id="IPR006103">
    <property type="entry name" value="Glyco_hydro_2_cat"/>
</dbReference>
<comment type="catalytic activity">
    <reaction evidence="1">
        <text>Hydrolysis of terminal non-reducing beta-D-galactose residues in beta-D-galactosides.</text>
        <dbReference type="EC" id="3.2.1.23"/>
    </reaction>
</comment>
<dbReference type="InterPro" id="IPR006104">
    <property type="entry name" value="Glyco_hydro_2_N"/>
</dbReference>
<evidence type="ECO:0000313" key="8">
    <source>
        <dbReference type="EMBL" id="WOH36240.1"/>
    </source>
</evidence>
<dbReference type="SMART" id="SM01038">
    <property type="entry name" value="Bgal_small_N"/>
    <property type="match status" value="1"/>
</dbReference>
<dbReference type="SUPFAM" id="SSF49303">
    <property type="entry name" value="beta-Galactosidase/glucuronidase domain"/>
    <property type="match status" value="2"/>
</dbReference>
<dbReference type="SUPFAM" id="SSF51445">
    <property type="entry name" value="(Trans)glycosidases"/>
    <property type="match status" value="1"/>
</dbReference>
<dbReference type="Pfam" id="PF02929">
    <property type="entry name" value="Bgal_small_N"/>
    <property type="match status" value="1"/>
</dbReference>
<dbReference type="SUPFAM" id="SSF74650">
    <property type="entry name" value="Galactose mutarotase-like"/>
    <property type="match status" value="1"/>
</dbReference>